<dbReference type="GO" id="GO:0004343">
    <property type="term" value="F:glucosamine 6-phosphate N-acetyltransferase activity"/>
    <property type="evidence" value="ECO:0007669"/>
    <property type="project" value="TreeGrafter"/>
</dbReference>
<proteinExistence type="predicted"/>
<dbReference type="InterPro" id="IPR016181">
    <property type="entry name" value="Acyl_CoA_acyltransferase"/>
</dbReference>
<dbReference type="PANTHER" id="PTHR13355">
    <property type="entry name" value="GLUCOSAMINE 6-PHOSPHATE N-ACETYLTRANSFERASE"/>
    <property type="match status" value="1"/>
</dbReference>
<accession>A0A2U3K4C0</accession>
<reference evidence="3" key="1">
    <citation type="submission" date="2018-02" db="EMBL/GenBank/DDBJ databases">
        <authorList>
            <person name="Hausmann B."/>
        </authorList>
    </citation>
    <scope>NUCLEOTIDE SEQUENCE [LARGE SCALE GENOMIC DNA]</scope>
    <source>
        <strain evidence="3">Peat soil MAG SbF1</strain>
    </source>
</reference>
<dbReference type="Proteomes" id="UP000238916">
    <property type="component" value="Unassembled WGS sequence"/>
</dbReference>
<organism evidence="2 3">
    <name type="scientific">Candidatus Desulfosporosinus infrequens</name>
    <dbReference type="NCBI Taxonomy" id="2043169"/>
    <lineage>
        <taxon>Bacteria</taxon>
        <taxon>Bacillati</taxon>
        <taxon>Bacillota</taxon>
        <taxon>Clostridia</taxon>
        <taxon>Eubacteriales</taxon>
        <taxon>Desulfitobacteriaceae</taxon>
        <taxon>Desulfosporosinus</taxon>
    </lineage>
</organism>
<name>A0A2U3K4C0_9FIRM</name>
<gene>
    <name evidence="2" type="ORF">SBF1_1360001</name>
</gene>
<dbReference type="Pfam" id="PF00583">
    <property type="entry name" value="Acetyltransf_1"/>
    <property type="match status" value="1"/>
</dbReference>
<dbReference type="Gene3D" id="3.40.630.30">
    <property type="match status" value="1"/>
</dbReference>
<dbReference type="CDD" id="cd04301">
    <property type="entry name" value="NAT_SF"/>
    <property type="match status" value="1"/>
</dbReference>
<dbReference type="SUPFAM" id="SSF55729">
    <property type="entry name" value="Acyl-CoA N-acyltransferases (Nat)"/>
    <property type="match status" value="1"/>
</dbReference>
<protein>
    <submittedName>
        <fullName evidence="2">GCN5 family acetyltransferase</fullName>
    </submittedName>
</protein>
<dbReference type="InterPro" id="IPR039143">
    <property type="entry name" value="GNPNAT1-like"/>
</dbReference>
<evidence type="ECO:0000313" key="3">
    <source>
        <dbReference type="Proteomes" id="UP000238916"/>
    </source>
</evidence>
<feature type="domain" description="N-acetyltransferase" evidence="1">
    <location>
        <begin position="2"/>
        <end position="144"/>
    </location>
</feature>
<dbReference type="InterPro" id="IPR000182">
    <property type="entry name" value="GNAT_dom"/>
</dbReference>
<dbReference type="AlphaFoldDB" id="A0A2U3K4C0"/>
<dbReference type="OrthoDB" id="9789603at2"/>
<keyword evidence="2" id="KW-0808">Transferase</keyword>
<dbReference type="EMBL" id="OMOF01000042">
    <property type="protein sequence ID" value="SPF34525.1"/>
    <property type="molecule type" value="Genomic_DNA"/>
</dbReference>
<dbReference type="PANTHER" id="PTHR13355:SF11">
    <property type="entry name" value="GLUCOSAMINE 6-PHOSPHATE N-ACETYLTRANSFERASE"/>
    <property type="match status" value="1"/>
</dbReference>
<evidence type="ECO:0000259" key="1">
    <source>
        <dbReference type="PROSITE" id="PS51186"/>
    </source>
</evidence>
<evidence type="ECO:0000313" key="2">
    <source>
        <dbReference type="EMBL" id="SPF34525.1"/>
    </source>
</evidence>
<sequence length="144" mass="16378">MLSLQKATVNDLESLAQLYEELCGEKTDLYKMKENFKLMESNPNYIVLTAKVDTLVVGSVMGIICLDLVSKCKPFMVIENVIVKSDCRGRGIGVKLMEEIEAIGRKRECYYTMFVSGGQRKQAHQFYKAIGYDLELVQGFKKFL</sequence>
<dbReference type="PROSITE" id="PS51186">
    <property type="entry name" value="GNAT"/>
    <property type="match status" value="1"/>
</dbReference>